<name>A0AAU8GI99_9CAUD</name>
<accession>A0AAU8GI99</accession>
<feature type="transmembrane region" description="Helical" evidence="1">
    <location>
        <begin position="6"/>
        <end position="27"/>
    </location>
</feature>
<dbReference type="EMBL" id="PP856729">
    <property type="protein sequence ID" value="XCH41660.1"/>
    <property type="molecule type" value="Genomic_DNA"/>
</dbReference>
<organism evidence="2">
    <name type="scientific">Salmonella phage vB_STmST313_KE31</name>
    <dbReference type="NCBI Taxonomy" id="3161181"/>
    <lineage>
        <taxon>Viruses</taxon>
        <taxon>Duplodnaviria</taxon>
        <taxon>Heunggongvirae</taxon>
        <taxon>Uroviricota</taxon>
        <taxon>Caudoviricetes</taxon>
        <taxon>Pantevenvirales</taxon>
        <taxon>Ackermannviridae</taxon>
        <taxon>Cvivirinae</taxon>
        <taxon>Kuttervirus</taxon>
    </lineage>
</organism>
<gene>
    <name evidence="2" type="ORF">DSCPLJFW_CDS0010</name>
</gene>
<proteinExistence type="predicted"/>
<keyword evidence="1" id="KW-1133">Transmembrane helix</keyword>
<evidence type="ECO:0000256" key="1">
    <source>
        <dbReference type="SAM" id="Phobius"/>
    </source>
</evidence>
<protein>
    <submittedName>
        <fullName evidence="2">Uncharacterized protein</fullName>
    </submittedName>
</protein>
<evidence type="ECO:0000313" key="2">
    <source>
        <dbReference type="EMBL" id="XCH41660.1"/>
    </source>
</evidence>
<sequence>MIVFTVIGVIVTAGVFTAILGYLYFMFLHPLFQAFSLTNWYLACLKADGCVNTASLPYWRLVAHYYSVGGWPGERTWNSIGEWYGIGRWRIFPDEDDQAP</sequence>
<reference evidence="2" key="1">
    <citation type="submission" date="2024-05" db="EMBL/GenBank/DDBJ databases">
        <authorList>
            <person name="Mugo M.M."/>
            <person name="Musyoki A.M."/>
            <person name="Makumi A.M."/>
            <person name="Mutai I."/>
            <person name="Drechsel O."/>
            <person name="Kering K.K."/>
            <person name="Muturi P."/>
            <person name="Mbae C.K."/>
            <person name="Kariuki S.M."/>
        </authorList>
    </citation>
    <scope>NUCLEOTIDE SEQUENCE</scope>
</reference>
<keyword evidence="1" id="KW-0812">Transmembrane</keyword>
<keyword evidence="1" id="KW-0472">Membrane</keyword>